<comment type="similarity">
    <text evidence="2">Belongs to the pterin-4-alpha-carbinolamine dehydratase family.</text>
</comment>
<organism evidence="6 7">
    <name type="scientific">Nonomuraea aridisoli</name>
    <dbReference type="NCBI Taxonomy" id="2070368"/>
    <lineage>
        <taxon>Bacteria</taxon>
        <taxon>Bacillati</taxon>
        <taxon>Actinomycetota</taxon>
        <taxon>Actinomycetes</taxon>
        <taxon>Streptosporangiales</taxon>
        <taxon>Streptosporangiaceae</taxon>
        <taxon>Nonomuraea</taxon>
    </lineage>
</organism>
<dbReference type="EC" id="4.2.1.96" evidence="3"/>
<dbReference type="Gene3D" id="1.10.490.110">
    <property type="entry name" value="Uncharacterized conserved protein DUF2267"/>
    <property type="match status" value="1"/>
</dbReference>
<dbReference type="RefSeq" id="WP_111176792.1">
    <property type="nucleotide sequence ID" value="NZ_POUD01000014.1"/>
</dbReference>
<dbReference type="InterPro" id="IPR001533">
    <property type="entry name" value="Pterin_deHydtase"/>
</dbReference>
<evidence type="ECO:0000256" key="1">
    <source>
        <dbReference type="ARBA" id="ARBA00001554"/>
    </source>
</evidence>
<protein>
    <recommendedName>
        <fullName evidence="4">Putative pterin-4-alpha-carbinolamine dehydratase</fullName>
        <ecNumber evidence="3">4.2.1.96</ecNumber>
    </recommendedName>
</protein>
<evidence type="ECO:0000313" key="7">
    <source>
        <dbReference type="Proteomes" id="UP000249304"/>
    </source>
</evidence>
<evidence type="ECO:0000256" key="3">
    <source>
        <dbReference type="ARBA" id="ARBA00013252"/>
    </source>
</evidence>
<keyword evidence="5" id="KW-0456">Lyase</keyword>
<comment type="caution">
    <text evidence="6">The sequence shown here is derived from an EMBL/GenBank/DDBJ whole genome shotgun (WGS) entry which is preliminary data.</text>
</comment>
<name>A0A2W2EBU6_9ACTN</name>
<gene>
    <name evidence="6" type="ORF">C1J01_05775</name>
</gene>
<dbReference type="AlphaFoldDB" id="A0A2W2EBU6"/>
<dbReference type="SUPFAM" id="SSF55248">
    <property type="entry name" value="PCD-like"/>
    <property type="match status" value="1"/>
</dbReference>
<proteinExistence type="inferred from homology"/>
<reference evidence="6 7" key="1">
    <citation type="submission" date="2018-01" db="EMBL/GenBank/DDBJ databases">
        <title>Draft genome sequence of Nonomuraea sp. KC333.</title>
        <authorList>
            <person name="Sahin N."/>
            <person name="Saygin H."/>
            <person name="Ay H."/>
        </authorList>
    </citation>
    <scope>NUCLEOTIDE SEQUENCE [LARGE SCALE GENOMIC DNA]</scope>
    <source>
        <strain evidence="6 7">KC333</strain>
    </source>
</reference>
<dbReference type="EMBL" id="POUD01000014">
    <property type="protein sequence ID" value="PZG21756.1"/>
    <property type="molecule type" value="Genomic_DNA"/>
</dbReference>
<sequence>MEYREMLHAIGRMTGLEAGRARAAAEATLTALARSLDEDDRRELVDALPPELTNDFALDRPRNDGTQEGFVRQVALLGRRPPEQARIRAQAVLAALAEQDPGLVARLRIPEQVRGLFEPPGSGGVTGPRGHSAPLTEDEIASALAALPRWSGDRNGLRWVVSLPPENLRAVRRALDRVKAETGRQPQCHETPDGLVLVVRTVAVGAVTELDVRLARRVDAMIEEIGAGIGRPRT</sequence>
<dbReference type="InterPro" id="IPR018727">
    <property type="entry name" value="DUF2267"/>
</dbReference>
<dbReference type="OrthoDB" id="3521923at2"/>
<dbReference type="Pfam" id="PF10025">
    <property type="entry name" value="DUF2267"/>
    <property type="match status" value="1"/>
</dbReference>
<comment type="catalytic activity">
    <reaction evidence="1">
        <text>(4aS,6R)-4a-hydroxy-L-erythro-5,6,7,8-tetrahydrobiopterin = (6R)-L-erythro-6,7-dihydrobiopterin + H2O</text>
        <dbReference type="Rhea" id="RHEA:11920"/>
        <dbReference type="ChEBI" id="CHEBI:15377"/>
        <dbReference type="ChEBI" id="CHEBI:15642"/>
        <dbReference type="ChEBI" id="CHEBI:43120"/>
        <dbReference type="EC" id="4.2.1.96"/>
    </reaction>
</comment>
<evidence type="ECO:0000256" key="4">
    <source>
        <dbReference type="ARBA" id="ARBA00021735"/>
    </source>
</evidence>
<evidence type="ECO:0000313" key="6">
    <source>
        <dbReference type="EMBL" id="PZG21756.1"/>
    </source>
</evidence>
<dbReference type="GO" id="GO:0006729">
    <property type="term" value="P:tetrahydrobiopterin biosynthetic process"/>
    <property type="evidence" value="ECO:0007669"/>
    <property type="project" value="InterPro"/>
</dbReference>
<evidence type="ECO:0000256" key="5">
    <source>
        <dbReference type="ARBA" id="ARBA00023239"/>
    </source>
</evidence>
<evidence type="ECO:0000256" key="2">
    <source>
        <dbReference type="ARBA" id="ARBA00006472"/>
    </source>
</evidence>
<dbReference type="GO" id="GO:0008124">
    <property type="term" value="F:4-alpha-hydroxytetrahydrobiopterin dehydratase activity"/>
    <property type="evidence" value="ECO:0007669"/>
    <property type="project" value="UniProtKB-EC"/>
</dbReference>
<dbReference type="InterPro" id="IPR036428">
    <property type="entry name" value="PCD_sf"/>
</dbReference>
<accession>A0A2W2EBU6</accession>
<keyword evidence="7" id="KW-1185">Reference proteome</keyword>
<dbReference type="InterPro" id="IPR038282">
    <property type="entry name" value="DUF2267_sf"/>
</dbReference>
<dbReference type="Proteomes" id="UP000249304">
    <property type="component" value="Unassembled WGS sequence"/>
</dbReference>
<dbReference type="Pfam" id="PF01329">
    <property type="entry name" value="Pterin_4a"/>
    <property type="match status" value="1"/>
</dbReference>